<dbReference type="GO" id="GO:0003723">
    <property type="term" value="F:RNA binding"/>
    <property type="evidence" value="ECO:0007669"/>
    <property type="project" value="UniProtKB-UniRule"/>
</dbReference>
<accession>A0A5S9Y1Q0</accession>
<evidence type="ECO:0000259" key="4">
    <source>
        <dbReference type="PROSITE" id="PS50102"/>
    </source>
</evidence>
<dbReference type="CDD" id="cd12565">
    <property type="entry name" value="RRM1_MRD1"/>
    <property type="match status" value="1"/>
</dbReference>
<proteinExistence type="predicted"/>
<feature type="compositionally biased region" description="Basic and acidic residues" evidence="3">
    <location>
        <begin position="103"/>
        <end position="113"/>
    </location>
</feature>
<evidence type="ECO:0000313" key="6">
    <source>
        <dbReference type="Proteomes" id="UP000434276"/>
    </source>
</evidence>
<dbReference type="OrthoDB" id="1426951at2759"/>
<dbReference type="InterPro" id="IPR035979">
    <property type="entry name" value="RBD_domain_sf"/>
</dbReference>
<protein>
    <recommendedName>
        <fullName evidence="4">RRM domain-containing protein</fullName>
    </recommendedName>
</protein>
<dbReference type="AlphaFoldDB" id="A0A5S9Y1Q0"/>
<feature type="domain" description="RRM" evidence="4">
    <location>
        <begin position="24"/>
        <end position="102"/>
    </location>
</feature>
<evidence type="ECO:0000313" key="5">
    <source>
        <dbReference type="EMBL" id="CAA0400886.1"/>
    </source>
</evidence>
<dbReference type="Pfam" id="PF00076">
    <property type="entry name" value="RRM_1"/>
    <property type="match status" value="2"/>
</dbReference>
<dbReference type="Proteomes" id="UP000434276">
    <property type="component" value="Unassembled WGS sequence"/>
</dbReference>
<feature type="domain" description="RRM" evidence="4">
    <location>
        <begin position="373"/>
        <end position="450"/>
    </location>
</feature>
<evidence type="ECO:0000256" key="1">
    <source>
        <dbReference type="ARBA" id="ARBA00022884"/>
    </source>
</evidence>
<dbReference type="SMART" id="SM00360">
    <property type="entry name" value="RRM"/>
    <property type="match status" value="2"/>
</dbReference>
<dbReference type="Gene3D" id="3.30.70.330">
    <property type="match status" value="2"/>
</dbReference>
<evidence type="ECO:0000256" key="3">
    <source>
        <dbReference type="SAM" id="MobiDB-lite"/>
    </source>
</evidence>
<sequence length="475" mass="53488">MHVWKVPLVIKCPKPYPLPFRAGSWIIVKNLPSKHVTEERLRDVFSRKGEITDVKLKRKSDGKSRQFAYIGFRTEQEAQDAITYVNKCFIDTYRISVEVADPPPREEGKENTEHFSNAYAKGDKKIKKKPEVSPDGADEPNKAKISLLDSKKTRKIKVVALVGDDVSDMEYYKSRTKKNLSDSDSDCETYGCEDAIHVFPIDGDIEADRVDKEFTIHVFGFGHQDVVFLEPIEAREALKGMGVQALQRCSPVSGAPRDILEPKALADNNENTSDVEENDVRRRLNLDQQVGIDSDITEVCPLYDCCGRFETMYSELQDTDESLKKHLTELVKQGKILSFKGTVVDGHALILSFSKNKPSGTVGKDLDKDTILTKLHVKNIAFEATMKEVRQLFTPFGQIKSVGLPERTKGRYAGYGFIEFETKQEALNAKKALSNTHFYGLILCTHLSSLFIFDILECILNSLFAVFAGDRVEKG</sequence>
<dbReference type="FunFam" id="3.30.70.330:FF:001750">
    <property type="match status" value="1"/>
</dbReference>
<organism evidence="5 6">
    <name type="scientific">Arabidopsis thaliana</name>
    <name type="common">Mouse-ear cress</name>
    <dbReference type="NCBI Taxonomy" id="3702"/>
    <lineage>
        <taxon>Eukaryota</taxon>
        <taxon>Viridiplantae</taxon>
        <taxon>Streptophyta</taxon>
        <taxon>Embryophyta</taxon>
        <taxon>Tracheophyta</taxon>
        <taxon>Spermatophyta</taxon>
        <taxon>Magnoliopsida</taxon>
        <taxon>eudicotyledons</taxon>
        <taxon>Gunneridae</taxon>
        <taxon>Pentapetalae</taxon>
        <taxon>rosids</taxon>
        <taxon>malvids</taxon>
        <taxon>Brassicales</taxon>
        <taxon>Brassicaceae</taxon>
        <taxon>Camelineae</taxon>
        <taxon>Arabidopsis</taxon>
    </lineage>
</organism>
<dbReference type="PROSITE" id="PS50102">
    <property type="entry name" value="RRM"/>
    <property type="match status" value="2"/>
</dbReference>
<name>A0A5S9Y1Q0_ARATH</name>
<dbReference type="ExpressionAtlas" id="A0A5S9Y1Q0">
    <property type="expression patterns" value="baseline and differential"/>
</dbReference>
<dbReference type="PANTHER" id="PTHR10352">
    <property type="entry name" value="EUKARYOTIC TRANSLATION INITIATION FACTOR 3 SUBUNIT G"/>
    <property type="match status" value="1"/>
</dbReference>
<feature type="region of interest" description="Disordered" evidence="3">
    <location>
        <begin position="101"/>
        <end position="143"/>
    </location>
</feature>
<gene>
    <name evidence="5" type="ORF">C24_LOCUS21279</name>
</gene>
<dbReference type="InterPro" id="IPR012677">
    <property type="entry name" value="Nucleotide-bd_a/b_plait_sf"/>
</dbReference>
<evidence type="ECO:0000256" key="2">
    <source>
        <dbReference type="PROSITE-ProRule" id="PRU00176"/>
    </source>
</evidence>
<dbReference type="InterPro" id="IPR000504">
    <property type="entry name" value="RRM_dom"/>
</dbReference>
<keyword evidence="1 2" id="KW-0694">RNA-binding</keyword>
<dbReference type="EMBL" id="CACSHJ010000096">
    <property type="protein sequence ID" value="CAA0400886.1"/>
    <property type="molecule type" value="Genomic_DNA"/>
</dbReference>
<dbReference type="SUPFAM" id="SSF54928">
    <property type="entry name" value="RNA-binding domain, RBD"/>
    <property type="match status" value="2"/>
</dbReference>
<reference evidence="5 6" key="1">
    <citation type="submission" date="2019-12" db="EMBL/GenBank/DDBJ databases">
        <authorList>
            <person name="Jiao W.-B."/>
            <person name="Schneeberger K."/>
        </authorList>
    </citation>
    <scope>NUCLEOTIDE SEQUENCE [LARGE SCALE GENOMIC DNA]</scope>
    <source>
        <strain evidence="6">cv. C24</strain>
    </source>
</reference>
<dbReference type="CDD" id="cd12320">
    <property type="entry name" value="RRM6_RBM19_RRM5_MRD1"/>
    <property type="match status" value="1"/>
</dbReference>